<evidence type="ECO:0000256" key="1">
    <source>
        <dbReference type="SAM" id="Phobius"/>
    </source>
</evidence>
<accession>A0A1B1DTJ7</accession>
<evidence type="ECO:0000313" key="3">
    <source>
        <dbReference type="Proteomes" id="UP000092716"/>
    </source>
</evidence>
<keyword evidence="1" id="KW-0472">Membrane</keyword>
<sequence length="249" mass="28582">MKKNKFLIIIKICIYIISIITRWCYNDVCNHDNPRGMQCTLVHAAKSINKRLLTNDPEETPKTVKYEEVSPGSDSSIEEKCNNNGTKLASKTLKEHSASSSSIQSTKKKKIKTRILELLKKIDKYGEKKTFMYLSYLYNLKKNPNMTKKLFIKKVLRRYGLFIFSPVLIKLIVTIVPAVAYATEAFKTYPSLLVVYAVFHVLVAQILGAASILSLIYFLIKKIKFDMIADKNPKLCYSEYSSFVKHIFI</sequence>
<organism evidence="2 3">
    <name type="scientific">Plasmodium coatneyi</name>
    <dbReference type="NCBI Taxonomy" id="208452"/>
    <lineage>
        <taxon>Eukaryota</taxon>
        <taxon>Sar</taxon>
        <taxon>Alveolata</taxon>
        <taxon>Apicomplexa</taxon>
        <taxon>Aconoidasida</taxon>
        <taxon>Haemosporida</taxon>
        <taxon>Plasmodiidae</taxon>
        <taxon>Plasmodium</taxon>
    </lineage>
</organism>
<reference evidence="3" key="1">
    <citation type="submission" date="2016-06" db="EMBL/GenBank/DDBJ databases">
        <title>First high quality genome sequence of Plasmodium coatneyi using continuous long reads from single molecule, real-time sequencing.</title>
        <authorList>
            <person name="Chien J.-T."/>
            <person name="Pakala S.B."/>
            <person name="Geraldo J.A."/>
            <person name="Lapp S.A."/>
            <person name="Barnwell J.W."/>
            <person name="Kissinger J.C."/>
            <person name="Galinski M.R."/>
            <person name="Humphrey J.C."/>
        </authorList>
    </citation>
    <scope>NUCLEOTIDE SEQUENCE [LARGE SCALE GENOMIC DNA]</scope>
    <source>
        <strain evidence="3">Hackeri</strain>
    </source>
</reference>
<keyword evidence="1" id="KW-1133">Transmembrane helix</keyword>
<dbReference type="Pfam" id="PF12420">
    <property type="entry name" value="DUF3671"/>
    <property type="match status" value="1"/>
</dbReference>
<dbReference type="VEuPathDB" id="PlasmoDB:PCOAH_00004100"/>
<dbReference type="EMBL" id="CP016241">
    <property type="protein sequence ID" value="ANQ06108.1"/>
    <property type="molecule type" value="Genomic_DNA"/>
</dbReference>
<dbReference type="RefSeq" id="XP_019912803.1">
    <property type="nucleotide sequence ID" value="XM_020057225.1"/>
</dbReference>
<evidence type="ECO:0000313" key="2">
    <source>
        <dbReference type="EMBL" id="ANQ06108.1"/>
    </source>
</evidence>
<keyword evidence="3" id="KW-1185">Reference proteome</keyword>
<dbReference type="GeneID" id="30907130"/>
<keyword evidence="1" id="KW-0812">Transmembrane</keyword>
<dbReference type="Proteomes" id="UP000092716">
    <property type="component" value="Chromosome 3"/>
</dbReference>
<feature type="transmembrane region" description="Helical" evidence="1">
    <location>
        <begin position="193"/>
        <end position="220"/>
    </location>
</feature>
<dbReference type="KEGG" id="pcot:PCOAH_00004100"/>
<proteinExistence type="predicted"/>
<protein>
    <recommendedName>
        <fullName evidence="4">Variable surface protein</fullName>
    </recommendedName>
</protein>
<dbReference type="InterPro" id="IPR022139">
    <property type="entry name" value="Fam-L/Fam-M-like_plasmodium"/>
</dbReference>
<feature type="transmembrane region" description="Helical" evidence="1">
    <location>
        <begin position="6"/>
        <end position="25"/>
    </location>
</feature>
<name>A0A1B1DTJ7_9APIC</name>
<feature type="transmembrane region" description="Helical" evidence="1">
    <location>
        <begin position="159"/>
        <end position="181"/>
    </location>
</feature>
<gene>
    <name evidence="2" type="ORF">PCOAH_00004100</name>
</gene>
<evidence type="ECO:0008006" key="4">
    <source>
        <dbReference type="Google" id="ProtNLM"/>
    </source>
</evidence>
<dbReference type="AlphaFoldDB" id="A0A1B1DTJ7"/>
<dbReference type="OrthoDB" id="384675at2759"/>